<dbReference type="InterPro" id="IPR001509">
    <property type="entry name" value="Epimerase_deHydtase"/>
</dbReference>
<organism evidence="4 5">
    <name type="scientific">Burkholderia pseudomultivorans</name>
    <dbReference type="NCBI Taxonomy" id="1207504"/>
    <lineage>
        <taxon>Bacteria</taxon>
        <taxon>Pseudomonadati</taxon>
        <taxon>Pseudomonadota</taxon>
        <taxon>Betaproteobacteria</taxon>
        <taxon>Burkholderiales</taxon>
        <taxon>Burkholderiaceae</taxon>
        <taxon>Burkholderia</taxon>
        <taxon>Burkholderia cepacia complex</taxon>
    </lineage>
</organism>
<feature type="domain" description="NAD-dependent epimerase/dehydratase" evidence="3">
    <location>
        <begin position="3"/>
        <end position="223"/>
    </location>
</feature>
<dbReference type="Proteomes" id="UP000061512">
    <property type="component" value="Unassembled WGS sequence"/>
</dbReference>
<name>A0A132F507_9BURK</name>
<dbReference type="RefSeq" id="WP_060297370.1">
    <property type="nucleotide sequence ID" value="NZ_LPJX01000015.1"/>
</dbReference>
<comment type="similarity">
    <text evidence="2">Belongs to the NAD(P)-dependent epimerase/dehydratase family.</text>
</comment>
<accession>A0A132F507</accession>
<gene>
    <name evidence="4" type="ORF">WT57_11810</name>
</gene>
<dbReference type="CDD" id="cd08946">
    <property type="entry name" value="SDR_e"/>
    <property type="match status" value="1"/>
</dbReference>
<evidence type="ECO:0000256" key="1">
    <source>
        <dbReference type="ARBA" id="ARBA00005125"/>
    </source>
</evidence>
<evidence type="ECO:0000259" key="3">
    <source>
        <dbReference type="Pfam" id="PF01370"/>
    </source>
</evidence>
<dbReference type="SUPFAM" id="SSF51735">
    <property type="entry name" value="NAD(P)-binding Rossmann-fold domains"/>
    <property type="match status" value="1"/>
</dbReference>
<dbReference type="AlphaFoldDB" id="A0A132F507"/>
<evidence type="ECO:0000313" key="5">
    <source>
        <dbReference type="Proteomes" id="UP000061512"/>
    </source>
</evidence>
<dbReference type="InterPro" id="IPR036291">
    <property type="entry name" value="NAD(P)-bd_dom_sf"/>
</dbReference>
<dbReference type="Pfam" id="PF01370">
    <property type="entry name" value="Epimerase"/>
    <property type="match status" value="1"/>
</dbReference>
<sequence length="306" mass="31543">MRVLVTGGSGFLGAWIIRRLLARGIDCVSFDVGANPRLVDALAPARAAAVHWRTGDVADAAATARALDGCDAVIHLAGILTPACAADPVRGAQVNLIGTLNVFEAARAAGLRRVLYASSAGVFGPHDGAVPLPQTHYGAFKLACEGSARAYWHDHGIASIGFRPLVVYGAGRETGSSAGPSLACRAAARGERYTIPFSGTTGLVYADDVAAAYEAALLHDFDGAHAFTLAGEITPVTTLIERIAALAPAARIDADGPPLPIATDFPDDPALARLLPGLPRTALDDGLRQTIAFYRHGVPALAAAGR</sequence>
<evidence type="ECO:0000256" key="2">
    <source>
        <dbReference type="ARBA" id="ARBA00007637"/>
    </source>
</evidence>
<reference evidence="4 5" key="1">
    <citation type="submission" date="2015-11" db="EMBL/GenBank/DDBJ databases">
        <title>Expanding the genomic diversity of Burkholderia species for the development of highly accurate diagnostics.</title>
        <authorList>
            <person name="Sahl J."/>
            <person name="Keim P."/>
            <person name="Wagner D."/>
        </authorList>
    </citation>
    <scope>NUCLEOTIDE SEQUENCE [LARGE SCALE GENOMIC DNA]</scope>
    <source>
        <strain evidence="4 5">MSMB574WGS</strain>
    </source>
</reference>
<proteinExistence type="inferred from homology"/>
<comment type="pathway">
    <text evidence="1">Bacterial outer membrane biogenesis; LPS O-antigen biosynthesis.</text>
</comment>
<comment type="caution">
    <text evidence="4">The sequence shown here is derived from an EMBL/GenBank/DDBJ whole genome shotgun (WGS) entry which is preliminary data.</text>
</comment>
<dbReference type="EMBL" id="LPJX01000015">
    <property type="protein sequence ID" value="KWF70027.1"/>
    <property type="molecule type" value="Genomic_DNA"/>
</dbReference>
<dbReference type="PANTHER" id="PTHR43000">
    <property type="entry name" value="DTDP-D-GLUCOSE 4,6-DEHYDRATASE-RELATED"/>
    <property type="match status" value="1"/>
</dbReference>
<evidence type="ECO:0000313" key="4">
    <source>
        <dbReference type="EMBL" id="KWF70027.1"/>
    </source>
</evidence>
<protein>
    <submittedName>
        <fullName evidence="4">Nucleoside-diphosphate sugar epimerase</fullName>
    </submittedName>
</protein>
<dbReference type="Gene3D" id="3.40.50.720">
    <property type="entry name" value="NAD(P)-binding Rossmann-like Domain"/>
    <property type="match status" value="1"/>
</dbReference>